<dbReference type="InterPro" id="IPR000086">
    <property type="entry name" value="NUDIX_hydrolase_dom"/>
</dbReference>
<sequence length="149" mass="17430">MNISKNNGFEFLDFIKISEEEMSIYKPIAGSFAVINCTGRYLMCYNSWRKQWELPAGQREAHETSKECAIRELYEETGQIVHDLDFKGLIKVKNLSNGNVKYNPIYFSSIDELQPFQENNETSEIKLWDLKEKIGVLDEVDIKVFDYVR</sequence>
<dbReference type="GO" id="GO:0016787">
    <property type="term" value="F:hydrolase activity"/>
    <property type="evidence" value="ECO:0007669"/>
    <property type="project" value="UniProtKB-KW"/>
</dbReference>
<dbReference type="EMBL" id="QQAY01000022">
    <property type="protein sequence ID" value="RDI37224.1"/>
    <property type="molecule type" value="Genomic_DNA"/>
</dbReference>
<dbReference type="SUPFAM" id="SSF55811">
    <property type="entry name" value="Nudix"/>
    <property type="match status" value="1"/>
</dbReference>
<evidence type="ECO:0000256" key="2">
    <source>
        <dbReference type="ARBA" id="ARBA00022801"/>
    </source>
</evidence>
<dbReference type="Gene3D" id="3.90.79.10">
    <property type="entry name" value="Nucleoside Triphosphate Pyrophosphohydrolase"/>
    <property type="match status" value="1"/>
</dbReference>
<comment type="cofactor">
    <cofactor evidence="1">
        <name>Mg(2+)</name>
        <dbReference type="ChEBI" id="CHEBI:18420"/>
    </cofactor>
</comment>
<accession>A0A370G3P4</accession>
<organism evidence="4 5">
    <name type="scientific">Falsibacillus pallidus</name>
    <dbReference type="NCBI Taxonomy" id="493781"/>
    <lineage>
        <taxon>Bacteria</taxon>
        <taxon>Bacillati</taxon>
        <taxon>Bacillota</taxon>
        <taxon>Bacilli</taxon>
        <taxon>Bacillales</taxon>
        <taxon>Bacillaceae</taxon>
        <taxon>Falsibacillus</taxon>
    </lineage>
</organism>
<dbReference type="PROSITE" id="PS00893">
    <property type="entry name" value="NUDIX_BOX"/>
    <property type="match status" value="1"/>
</dbReference>
<dbReference type="PROSITE" id="PS51462">
    <property type="entry name" value="NUDIX"/>
    <property type="match status" value="1"/>
</dbReference>
<dbReference type="Pfam" id="PF00293">
    <property type="entry name" value="NUDIX"/>
    <property type="match status" value="1"/>
</dbReference>
<dbReference type="OrthoDB" id="9131041at2"/>
<dbReference type="InterPro" id="IPR020084">
    <property type="entry name" value="NUDIX_hydrolase_CS"/>
</dbReference>
<evidence type="ECO:0000313" key="5">
    <source>
        <dbReference type="Proteomes" id="UP000255326"/>
    </source>
</evidence>
<keyword evidence="2" id="KW-0378">Hydrolase</keyword>
<reference evidence="4 5" key="1">
    <citation type="submission" date="2018-07" db="EMBL/GenBank/DDBJ databases">
        <title>Genomic Encyclopedia of Type Strains, Phase IV (KMG-IV): sequencing the most valuable type-strain genomes for metagenomic binning, comparative biology and taxonomic classification.</title>
        <authorList>
            <person name="Goeker M."/>
        </authorList>
    </citation>
    <scope>NUCLEOTIDE SEQUENCE [LARGE SCALE GENOMIC DNA]</scope>
    <source>
        <strain evidence="4 5">DSM 25281</strain>
    </source>
</reference>
<gene>
    <name evidence="4" type="ORF">DFR59_12214</name>
</gene>
<evidence type="ECO:0000259" key="3">
    <source>
        <dbReference type="PROSITE" id="PS51462"/>
    </source>
</evidence>
<dbReference type="InterPro" id="IPR015797">
    <property type="entry name" value="NUDIX_hydrolase-like_dom_sf"/>
</dbReference>
<dbReference type="Proteomes" id="UP000255326">
    <property type="component" value="Unassembled WGS sequence"/>
</dbReference>
<comment type="caution">
    <text evidence="4">The sequence shown here is derived from an EMBL/GenBank/DDBJ whole genome shotgun (WGS) entry which is preliminary data.</text>
</comment>
<name>A0A370G3P4_9BACI</name>
<dbReference type="AlphaFoldDB" id="A0A370G3P4"/>
<dbReference type="RefSeq" id="WP_114747167.1">
    <property type="nucleotide sequence ID" value="NZ_QQAY01000022.1"/>
</dbReference>
<proteinExistence type="predicted"/>
<protein>
    <submittedName>
        <fullName evidence="4">8-oxo-dGTP diphosphatase</fullName>
    </submittedName>
</protein>
<dbReference type="PANTHER" id="PTHR43046">
    <property type="entry name" value="GDP-MANNOSE MANNOSYL HYDROLASE"/>
    <property type="match status" value="1"/>
</dbReference>
<feature type="domain" description="Nudix hydrolase" evidence="3">
    <location>
        <begin position="25"/>
        <end position="149"/>
    </location>
</feature>
<dbReference type="PANTHER" id="PTHR43046:SF2">
    <property type="entry name" value="8-OXO-DGTP DIPHOSPHATASE-RELATED"/>
    <property type="match status" value="1"/>
</dbReference>
<evidence type="ECO:0000313" key="4">
    <source>
        <dbReference type="EMBL" id="RDI37224.1"/>
    </source>
</evidence>
<keyword evidence="5" id="KW-1185">Reference proteome</keyword>
<evidence type="ECO:0000256" key="1">
    <source>
        <dbReference type="ARBA" id="ARBA00001946"/>
    </source>
</evidence>